<dbReference type="Pfam" id="PF25788">
    <property type="entry name" value="Ig_Rha78A_N"/>
    <property type="match status" value="1"/>
</dbReference>
<reference evidence="8 9" key="1">
    <citation type="submission" date="2024-09" db="EMBL/GenBank/DDBJ databases">
        <authorList>
            <person name="Sun Q."/>
            <person name="Mori K."/>
        </authorList>
    </citation>
    <scope>NUCLEOTIDE SEQUENCE [LARGE SCALE GENOMIC DNA]</scope>
    <source>
        <strain evidence="8 9">CCM 4839</strain>
    </source>
</reference>
<accession>A0ABV6J2E1</accession>
<sequence>MLTIEALTVDYVQNPIGIDTREPGLGWMLHAEGGARGCHQTAYRIIVASRLELIDQQTGVVWDTGRVESAQSQHIIYAGHELDSCTRYYWKVKIWDQSGEESGWSDPAYWETGFMEDSEWQGSWITASFLKDPFPEPDLLSGIPVIWDADDEASNAESSVSQGGASGRGAAKRYFRLAFPLAEEWTEAKLHIYAADSNYIYVNGQSEGLYFPYEQTVTLDIAELLQLGDNVVACSSDGEKKGFIAVLHLTQSDGRTLQYSTEAPEWKVLDRYEDGWNQAGYRDDHWHAPVQIGRFGHEEWARYKRIVYPVNKGYGPNPRFGKSFKVRSGVSQARLYISSLGIYQCQLNDEPVSRDAFAPGWTDYRNRIPYQTYDVTGSLQEGNNRLEATVGSGWYAGLLGIFGPYHYGAKVACRAELHIAYLDGSTEIHYTDEDWQTAESPVVSADFFMGETYDARLELAPPAWRNAVLLDTVPGGRMTAAVGPAIRPTRKLIPVSIKRIGASIYQLDMGQNMVGRIRLGVSGRQGSQVRIRYAERLTPEGRLYTANLRSAKQADTYILNGTADEAYEPAFTYHGFQYIEIEGYHGELTIDKVTGIVIHSDLEEVGEMKTSHPLVNRLLDNIRWSQRGNFIGLPLDCPQRDERLGWTGDAHAFARTATYNMNSAGFYTKWLTDIRDAQRGDGAYPNVAPDVRDLGAGFVFFGDGGVIIPWTMYQVYGDKRFIEANYASMKKWIEYLLSDCDEQLVRRTETFGDHLAYGAETPKGLINAAFFAYSVKLMAAMAGAIGAERDAEEYSDLFIRLKDSFQKRHVLEDGSVVSGTQTAYVLALMIGLLPEATIPAAVSRLKDEIERNDWHLTTGFMGVSYILAALSEHGEQETALRLLLQESFPSWLYPVRNGATTMWERWDGWNEERGFQDPEMNSFNHYALGSVGEWLYRYLAGIDLAEGASGFQRFLIRPIMGGGFTHVACRFKSLYGFIGSEWRQDVNVGTMNVGIPVNTTAEIVVPAKPGDTVMIDGRSIGASQEQTEFETEALKEAGSGWTVLKRSSDALHIHAGSGQYQIKVYKGDNS</sequence>
<dbReference type="InterPro" id="IPR012341">
    <property type="entry name" value="6hp_glycosidase-like_sf"/>
</dbReference>
<dbReference type="InterPro" id="IPR008902">
    <property type="entry name" value="Rhamnosid_concanavalin"/>
</dbReference>
<dbReference type="InterPro" id="IPR008928">
    <property type="entry name" value="6-hairpin_glycosidase_sf"/>
</dbReference>
<feature type="domain" description="Bacterial alpha-L-rhamnosidase N-terminal" evidence="5">
    <location>
        <begin position="330"/>
        <end position="459"/>
    </location>
</feature>
<evidence type="ECO:0000256" key="1">
    <source>
        <dbReference type="ARBA" id="ARBA00001445"/>
    </source>
</evidence>
<name>A0ABV6J2E1_9BACL</name>
<dbReference type="EC" id="3.2.1.40" evidence="2"/>
<dbReference type="PIRSF" id="PIRSF010631">
    <property type="entry name" value="A-rhamnsds"/>
    <property type="match status" value="1"/>
</dbReference>
<feature type="domain" description="Alpha-L-rhamnosidase concanavalin-like" evidence="4">
    <location>
        <begin position="504"/>
        <end position="599"/>
    </location>
</feature>
<dbReference type="InterPro" id="IPR013783">
    <property type="entry name" value="Ig-like_fold"/>
</dbReference>
<dbReference type="EMBL" id="JBHLVF010000003">
    <property type="protein sequence ID" value="MFC0389906.1"/>
    <property type="molecule type" value="Genomic_DNA"/>
</dbReference>
<dbReference type="Gene3D" id="1.50.10.10">
    <property type="match status" value="1"/>
</dbReference>
<dbReference type="Gene3D" id="2.60.420.10">
    <property type="entry name" value="Maltose phosphorylase, domain 3"/>
    <property type="match status" value="1"/>
</dbReference>
<comment type="caution">
    <text evidence="8">The sequence shown here is derived from an EMBL/GenBank/DDBJ whole genome shotgun (WGS) entry which is preliminary data.</text>
</comment>
<dbReference type="Gene3D" id="2.60.40.10">
    <property type="entry name" value="Immunoglobulins"/>
    <property type="match status" value="1"/>
</dbReference>
<dbReference type="InterPro" id="IPR035396">
    <property type="entry name" value="Bac_rhamnosid6H"/>
</dbReference>
<dbReference type="Gene3D" id="2.60.120.260">
    <property type="entry name" value="Galactose-binding domain-like"/>
    <property type="match status" value="3"/>
</dbReference>
<comment type="catalytic activity">
    <reaction evidence="1">
        <text>Hydrolysis of terminal non-reducing alpha-L-rhamnose residues in alpha-L-rhamnosides.</text>
        <dbReference type="EC" id="3.2.1.40"/>
    </reaction>
</comment>
<protein>
    <recommendedName>
        <fullName evidence="2">alpha-L-rhamnosidase</fullName>
        <ecNumber evidence="2">3.2.1.40</ecNumber>
    </recommendedName>
</protein>
<dbReference type="Proteomes" id="UP001589818">
    <property type="component" value="Unassembled WGS sequence"/>
</dbReference>
<dbReference type="Pfam" id="PF17389">
    <property type="entry name" value="Bac_rhamnosid6H"/>
    <property type="match status" value="1"/>
</dbReference>
<evidence type="ECO:0000259" key="4">
    <source>
        <dbReference type="Pfam" id="PF05592"/>
    </source>
</evidence>
<evidence type="ECO:0000259" key="6">
    <source>
        <dbReference type="Pfam" id="PF17389"/>
    </source>
</evidence>
<evidence type="ECO:0000256" key="2">
    <source>
        <dbReference type="ARBA" id="ARBA00012652"/>
    </source>
</evidence>
<evidence type="ECO:0000259" key="7">
    <source>
        <dbReference type="Pfam" id="PF17390"/>
    </source>
</evidence>
<proteinExistence type="predicted"/>
<evidence type="ECO:0000256" key="3">
    <source>
        <dbReference type="ARBA" id="ARBA00022801"/>
    </source>
</evidence>
<dbReference type="GO" id="GO:0016787">
    <property type="term" value="F:hydrolase activity"/>
    <property type="evidence" value="ECO:0007669"/>
    <property type="project" value="UniProtKB-KW"/>
</dbReference>
<dbReference type="PANTHER" id="PTHR33307:SF6">
    <property type="entry name" value="ALPHA-RHAMNOSIDASE (EUROFUNG)-RELATED"/>
    <property type="match status" value="1"/>
</dbReference>
<feature type="domain" description="Alpha-L-rhamnosidase C-terminal" evidence="7">
    <location>
        <begin position="943"/>
        <end position="1014"/>
    </location>
</feature>
<dbReference type="Pfam" id="PF08531">
    <property type="entry name" value="Bac_rhamnosid_N"/>
    <property type="match status" value="1"/>
</dbReference>
<evidence type="ECO:0000313" key="8">
    <source>
        <dbReference type="EMBL" id="MFC0389906.1"/>
    </source>
</evidence>
<dbReference type="RefSeq" id="WP_204821868.1">
    <property type="nucleotide sequence ID" value="NZ_JANHOF010000015.1"/>
</dbReference>
<organism evidence="8 9">
    <name type="scientific">Paenibacillus mendelii</name>
    <dbReference type="NCBI Taxonomy" id="206163"/>
    <lineage>
        <taxon>Bacteria</taxon>
        <taxon>Bacillati</taxon>
        <taxon>Bacillota</taxon>
        <taxon>Bacilli</taxon>
        <taxon>Bacillales</taxon>
        <taxon>Paenibacillaceae</taxon>
        <taxon>Paenibacillus</taxon>
    </lineage>
</organism>
<dbReference type="InterPro" id="IPR016007">
    <property type="entry name" value="Alpha_rhamnosid"/>
</dbReference>
<keyword evidence="3 8" id="KW-0378">Hydrolase</keyword>
<gene>
    <name evidence="8" type="ORF">ACFFJ8_00805</name>
</gene>
<dbReference type="InterPro" id="IPR035398">
    <property type="entry name" value="Bac_rhamnosid_C"/>
</dbReference>
<evidence type="ECO:0000259" key="5">
    <source>
        <dbReference type="Pfam" id="PF08531"/>
    </source>
</evidence>
<dbReference type="SUPFAM" id="SSF48208">
    <property type="entry name" value="Six-hairpin glycosidases"/>
    <property type="match status" value="1"/>
</dbReference>
<feature type="domain" description="Alpha-L-rhamnosidase six-hairpin glycosidase" evidence="6">
    <location>
        <begin position="604"/>
        <end position="938"/>
    </location>
</feature>
<dbReference type="PANTHER" id="PTHR33307">
    <property type="entry name" value="ALPHA-RHAMNOSIDASE (EUROFUNG)"/>
    <property type="match status" value="1"/>
</dbReference>
<dbReference type="Pfam" id="PF17390">
    <property type="entry name" value="Bac_rhamnosid_C"/>
    <property type="match status" value="1"/>
</dbReference>
<evidence type="ECO:0000313" key="9">
    <source>
        <dbReference type="Proteomes" id="UP001589818"/>
    </source>
</evidence>
<dbReference type="InterPro" id="IPR013737">
    <property type="entry name" value="Bac_rhamnosid_N"/>
</dbReference>
<keyword evidence="9" id="KW-1185">Reference proteome</keyword>
<dbReference type="Pfam" id="PF05592">
    <property type="entry name" value="Bac_rhamnosid"/>
    <property type="match status" value="1"/>
</dbReference>